<evidence type="ECO:0000313" key="8">
    <source>
        <dbReference type="EMBL" id="PCK76957.1"/>
    </source>
</evidence>
<name>A0A2A5KIZ1_9HYPH</name>
<evidence type="ECO:0000313" key="9">
    <source>
        <dbReference type="Proteomes" id="UP000218807"/>
    </source>
</evidence>
<protein>
    <recommendedName>
        <fullName evidence="2">site-specific DNA-methyltransferase (cytosine-N(4)-specific)</fullName>
        <ecNumber evidence="2">2.1.1.113</ecNumber>
    </recommendedName>
</protein>
<dbReference type="GO" id="GO:0032259">
    <property type="term" value="P:methylation"/>
    <property type="evidence" value="ECO:0007669"/>
    <property type="project" value="UniProtKB-KW"/>
</dbReference>
<dbReference type="EMBL" id="NXDM01000064">
    <property type="protein sequence ID" value="PCK76957.1"/>
    <property type="molecule type" value="Genomic_DNA"/>
</dbReference>
<dbReference type="PROSITE" id="PS00093">
    <property type="entry name" value="N4_MTASE"/>
    <property type="match status" value="1"/>
</dbReference>
<gene>
    <name evidence="8" type="ORF">CPT34_32665</name>
</gene>
<dbReference type="CDD" id="cd02440">
    <property type="entry name" value="AdoMet_MTases"/>
    <property type="match status" value="1"/>
</dbReference>
<dbReference type="GO" id="GO:0003677">
    <property type="term" value="F:DNA binding"/>
    <property type="evidence" value="ECO:0007669"/>
    <property type="project" value="InterPro"/>
</dbReference>
<evidence type="ECO:0000256" key="7">
    <source>
        <dbReference type="ARBA" id="ARBA00049120"/>
    </source>
</evidence>
<evidence type="ECO:0000256" key="4">
    <source>
        <dbReference type="ARBA" id="ARBA00022679"/>
    </source>
</evidence>
<organism evidence="8 9">
    <name type="scientific">Rhizobium sophoriradicis</name>
    <dbReference type="NCBI Taxonomy" id="1535245"/>
    <lineage>
        <taxon>Bacteria</taxon>
        <taxon>Pseudomonadati</taxon>
        <taxon>Pseudomonadota</taxon>
        <taxon>Alphaproteobacteria</taxon>
        <taxon>Hyphomicrobiales</taxon>
        <taxon>Rhizobiaceae</taxon>
        <taxon>Rhizobium/Agrobacterium group</taxon>
        <taxon>Rhizobium</taxon>
    </lineage>
</organism>
<comment type="similarity">
    <text evidence="1">Belongs to the N(4)/N(6)-methyltransferase family. N(4) subfamily.</text>
</comment>
<dbReference type="AlphaFoldDB" id="A0A2A5KIZ1"/>
<dbReference type="InterPro" id="IPR017985">
    <property type="entry name" value="MeTrfase_CN4_CS"/>
</dbReference>
<keyword evidence="6" id="KW-0680">Restriction system</keyword>
<comment type="caution">
    <text evidence="8">The sequence shown here is derived from an EMBL/GenBank/DDBJ whole genome shotgun (WGS) entry which is preliminary data.</text>
</comment>
<dbReference type="SUPFAM" id="SSF53335">
    <property type="entry name" value="S-adenosyl-L-methionine-dependent methyltransferases"/>
    <property type="match status" value="1"/>
</dbReference>
<keyword evidence="9" id="KW-1185">Reference proteome</keyword>
<accession>A0A2A5KIZ1</accession>
<keyword evidence="4 8" id="KW-0808">Transferase</keyword>
<sequence length="432" mass="48124">MASPMLTIDRSSVGCDPIELYGRLRLAPRVDEWSEGKSTEAKIHRIHPYPAKFPAFLVAAAFDYAKAEGLDVSKVADVFCGCGTVGYEAAVRNFDFWGCDINPVATMIARVKGLRLDPDCFGRHVDTVIDRFPEMSITPAISEDAVRRLAPWYSENQFNDLARLANAIKLEGATDDFQMALECAFSAIVKPTSFWKSRSTKPARDPERTPPLVLHAFQRQCKLMSEAWSQVKTRCEGNSKVIQGNITVVNGPPQPVDMIVTSPPYVTSYEYADLHQLSALWLGFADDHRIMRAGIIGTGHRRTNLGRSLRDMNRVASRVVFSLFEKNKALAEAVATYFLDMQIVAKRCHDFMRPGGIAVFVIGNTKLHGVAIDNANHLVESLLNVEFQKIRVVKRSIMNKANTPFRSADGKLSGSPNAMHVYGDEYILMAHR</sequence>
<evidence type="ECO:0000256" key="5">
    <source>
        <dbReference type="ARBA" id="ARBA00022691"/>
    </source>
</evidence>
<dbReference type="Proteomes" id="UP000218807">
    <property type="component" value="Unassembled WGS sequence"/>
</dbReference>
<dbReference type="EC" id="2.1.1.113" evidence="2"/>
<evidence type="ECO:0000256" key="2">
    <source>
        <dbReference type="ARBA" id="ARBA00012185"/>
    </source>
</evidence>
<reference evidence="8 9" key="1">
    <citation type="submission" date="2017-09" db="EMBL/GenBank/DDBJ databases">
        <title>Comparative genomics of rhizobia isolated from Phaseolus vulgaris in China.</title>
        <authorList>
            <person name="Tong W."/>
        </authorList>
    </citation>
    <scope>NUCLEOTIDE SEQUENCE [LARGE SCALE GENOMIC DNA]</scope>
    <source>
        <strain evidence="8 9">L101</strain>
    </source>
</reference>
<keyword evidence="3 8" id="KW-0489">Methyltransferase</keyword>
<proteinExistence type="inferred from homology"/>
<keyword evidence="5" id="KW-0949">S-adenosyl-L-methionine</keyword>
<comment type="catalytic activity">
    <reaction evidence="7">
        <text>a 2'-deoxycytidine in DNA + S-adenosyl-L-methionine = an N(4)-methyl-2'-deoxycytidine in DNA + S-adenosyl-L-homocysteine + H(+)</text>
        <dbReference type="Rhea" id="RHEA:16857"/>
        <dbReference type="Rhea" id="RHEA-COMP:11369"/>
        <dbReference type="Rhea" id="RHEA-COMP:13674"/>
        <dbReference type="ChEBI" id="CHEBI:15378"/>
        <dbReference type="ChEBI" id="CHEBI:57856"/>
        <dbReference type="ChEBI" id="CHEBI:59789"/>
        <dbReference type="ChEBI" id="CHEBI:85452"/>
        <dbReference type="ChEBI" id="CHEBI:137933"/>
        <dbReference type="EC" id="2.1.1.113"/>
    </reaction>
</comment>
<dbReference type="GO" id="GO:0009307">
    <property type="term" value="P:DNA restriction-modification system"/>
    <property type="evidence" value="ECO:0007669"/>
    <property type="project" value="UniProtKB-KW"/>
</dbReference>
<evidence type="ECO:0000256" key="3">
    <source>
        <dbReference type="ARBA" id="ARBA00022603"/>
    </source>
</evidence>
<evidence type="ECO:0000256" key="1">
    <source>
        <dbReference type="ARBA" id="ARBA00010203"/>
    </source>
</evidence>
<evidence type="ECO:0000256" key="6">
    <source>
        <dbReference type="ARBA" id="ARBA00022747"/>
    </source>
</evidence>
<dbReference type="InterPro" id="IPR029063">
    <property type="entry name" value="SAM-dependent_MTases_sf"/>
</dbReference>
<dbReference type="Gene3D" id="3.40.50.150">
    <property type="entry name" value="Vaccinia Virus protein VP39"/>
    <property type="match status" value="2"/>
</dbReference>
<dbReference type="GO" id="GO:0015667">
    <property type="term" value="F:site-specific DNA-methyltransferase (cytosine-N4-specific) activity"/>
    <property type="evidence" value="ECO:0007669"/>
    <property type="project" value="UniProtKB-EC"/>
</dbReference>